<sequence>MERWRGTRPVGAVGWDAPVGWALVLGWVLVDRAGVVGWSDVGGAAAVCPQRGQRGVFVPTRKPHPSQMRRRPESMSACASNTATVAYASDSRVRRAGLGGWLRTGDPFDGR</sequence>
<evidence type="ECO:0000313" key="3">
    <source>
        <dbReference type="Proteomes" id="UP000317039"/>
    </source>
</evidence>
<dbReference type="KEGG" id="nod:FOH10_17580"/>
<dbReference type="Proteomes" id="UP000317039">
    <property type="component" value="Chromosome"/>
</dbReference>
<dbReference type="AlphaFoldDB" id="A0A516NMX0"/>
<protein>
    <submittedName>
        <fullName evidence="2">Uncharacterized protein</fullName>
    </submittedName>
</protein>
<reference evidence="2 3" key="1">
    <citation type="submission" date="2019-07" db="EMBL/GenBank/DDBJ databases">
        <title>Complete Genome Sequence and Methylome Analysis of Nocardia otitidis-caviarum NEB252.</title>
        <authorList>
            <person name="Fomenkov A."/>
            <person name="Anton B.P."/>
            <person name="Vincze T."/>
            <person name="Roberts R.J."/>
        </authorList>
    </citation>
    <scope>NUCLEOTIDE SEQUENCE [LARGE SCALE GENOMIC DNA]</scope>
    <source>
        <strain evidence="2 3">NEB252</strain>
    </source>
</reference>
<evidence type="ECO:0000313" key="2">
    <source>
        <dbReference type="EMBL" id="QDP80252.1"/>
    </source>
</evidence>
<proteinExistence type="predicted"/>
<organism evidence="2 3">
    <name type="scientific">Nocardia otitidiscaviarum</name>
    <dbReference type="NCBI Taxonomy" id="1823"/>
    <lineage>
        <taxon>Bacteria</taxon>
        <taxon>Bacillati</taxon>
        <taxon>Actinomycetota</taxon>
        <taxon>Actinomycetes</taxon>
        <taxon>Mycobacteriales</taxon>
        <taxon>Nocardiaceae</taxon>
        <taxon>Nocardia</taxon>
    </lineage>
</organism>
<dbReference type="EMBL" id="CP041695">
    <property type="protein sequence ID" value="QDP80252.1"/>
    <property type="molecule type" value="Genomic_DNA"/>
</dbReference>
<dbReference type="GeneID" id="80334181"/>
<feature type="region of interest" description="Disordered" evidence="1">
    <location>
        <begin position="56"/>
        <end position="75"/>
    </location>
</feature>
<evidence type="ECO:0000256" key="1">
    <source>
        <dbReference type="SAM" id="MobiDB-lite"/>
    </source>
</evidence>
<name>A0A516NMX0_9NOCA</name>
<gene>
    <name evidence="2" type="ORF">FOH10_17580</name>
</gene>
<dbReference type="RefSeq" id="WP_143981553.1">
    <property type="nucleotide sequence ID" value="NZ_CP041695.1"/>
</dbReference>
<accession>A0A516NMX0</accession>